<dbReference type="SUPFAM" id="SSF53448">
    <property type="entry name" value="Nucleotide-diphospho-sugar transferases"/>
    <property type="match status" value="1"/>
</dbReference>
<proteinExistence type="inferred from homology"/>
<reference evidence="5 6" key="1">
    <citation type="submission" date="2014-01" db="EMBL/GenBank/DDBJ databases">
        <title>Sulfitobacter sp. H3 (MCCC 1A00686) Genome Sequencing.</title>
        <authorList>
            <person name="Lai Q."/>
            <person name="Hong Z."/>
        </authorList>
    </citation>
    <scope>NUCLEOTIDE SEQUENCE [LARGE SCALE GENOMIC DNA]</scope>
    <source>
        <strain evidence="5 6">H3</strain>
    </source>
</reference>
<dbReference type="EMBL" id="JAMD01000018">
    <property type="protein sequence ID" value="KEJ94132.1"/>
    <property type="molecule type" value="Genomic_DNA"/>
</dbReference>
<evidence type="ECO:0000256" key="2">
    <source>
        <dbReference type="ARBA" id="ARBA00022676"/>
    </source>
</evidence>
<keyword evidence="3" id="KW-0808">Transferase</keyword>
<sequence length="301" mass="32033">MTALPAFTVLMATRNGAAHLPAQLASLAAQSHADWRLWVSDDGSTDATRTLVQDFARDHDVRWIEGPQRGAAANFMHLLCHPDLPGGPVALSDQDDIWLPDKLARASAALARTDAPVLYGAGSLHIDEDGTPRGTSPDWPRGPSFENALVQNVVSGHSTALNAAALDIVRRAGVPQGIAFHDWWLYQLMTGAGAQVVLDAHPVLHYRQHAGNVMGSFRGPLARLRRLGLMLDGTFGGWMAANRAALVATGALTPAAEALLETVFNAPPGPARNRALRRAGVHRQSRADTAALYAVAALGRI</sequence>
<dbReference type="GeneID" id="68872150"/>
<dbReference type="PANTHER" id="PTHR43685:SF5">
    <property type="entry name" value="GLYCOSYLTRANSFERASE EPSE-RELATED"/>
    <property type="match status" value="1"/>
</dbReference>
<evidence type="ECO:0000259" key="4">
    <source>
        <dbReference type="Pfam" id="PF00535"/>
    </source>
</evidence>
<dbReference type="GO" id="GO:0016757">
    <property type="term" value="F:glycosyltransferase activity"/>
    <property type="evidence" value="ECO:0007669"/>
    <property type="project" value="UniProtKB-KW"/>
</dbReference>
<dbReference type="RefSeq" id="WP_037930674.1">
    <property type="nucleotide sequence ID" value="NZ_CP054603.1"/>
</dbReference>
<evidence type="ECO:0000256" key="1">
    <source>
        <dbReference type="ARBA" id="ARBA00006739"/>
    </source>
</evidence>
<dbReference type="Gene3D" id="3.90.550.10">
    <property type="entry name" value="Spore Coat Polysaccharide Biosynthesis Protein SpsA, Chain A"/>
    <property type="match status" value="1"/>
</dbReference>
<dbReference type="Proteomes" id="UP000027746">
    <property type="component" value="Unassembled WGS sequence"/>
</dbReference>
<dbReference type="InterPro" id="IPR050834">
    <property type="entry name" value="Glycosyltransf_2"/>
</dbReference>
<feature type="domain" description="Glycosyltransferase 2-like" evidence="4">
    <location>
        <begin position="8"/>
        <end position="154"/>
    </location>
</feature>
<comment type="caution">
    <text evidence="5">The sequence shown here is derived from an EMBL/GenBank/DDBJ whole genome shotgun (WGS) entry which is preliminary data.</text>
</comment>
<evidence type="ECO:0000313" key="5">
    <source>
        <dbReference type="EMBL" id="KEJ94132.1"/>
    </source>
</evidence>
<gene>
    <name evidence="5" type="ORF">SUH3_08325</name>
</gene>
<dbReference type="InterPro" id="IPR029044">
    <property type="entry name" value="Nucleotide-diphossugar_trans"/>
</dbReference>
<dbReference type="PANTHER" id="PTHR43685">
    <property type="entry name" value="GLYCOSYLTRANSFERASE"/>
    <property type="match status" value="1"/>
</dbReference>
<dbReference type="Pfam" id="PF00535">
    <property type="entry name" value="Glycos_transf_2"/>
    <property type="match status" value="1"/>
</dbReference>
<evidence type="ECO:0000256" key="3">
    <source>
        <dbReference type="ARBA" id="ARBA00022679"/>
    </source>
</evidence>
<dbReference type="InterPro" id="IPR001173">
    <property type="entry name" value="Glyco_trans_2-like"/>
</dbReference>
<protein>
    <recommendedName>
        <fullName evidence="4">Glycosyltransferase 2-like domain-containing protein</fullName>
    </recommendedName>
</protein>
<organism evidence="5 6">
    <name type="scientific">Pseudosulfitobacter pseudonitzschiae</name>
    <dbReference type="NCBI Taxonomy" id="1402135"/>
    <lineage>
        <taxon>Bacteria</taxon>
        <taxon>Pseudomonadati</taxon>
        <taxon>Pseudomonadota</taxon>
        <taxon>Alphaproteobacteria</taxon>
        <taxon>Rhodobacterales</taxon>
        <taxon>Roseobacteraceae</taxon>
        <taxon>Pseudosulfitobacter</taxon>
    </lineage>
</organism>
<comment type="similarity">
    <text evidence="1">Belongs to the glycosyltransferase 2 family.</text>
</comment>
<dbReference type="OrthoDB" id="9802649at2"/>
<name>A0A073J8T0_9RHOB</name>
<keyword evidence="6" id="KW-1185">Reference proteome</keyword>
<dbReference type="AlphaFoldDB" id="A0A073J8T0"/>
<evidence type="ECO:0000313" key="6">
    <source>
        <dbReference type="Proteomes" id="UP000027746"/>
    </source>
</evidence>
<keyword evidence="2" id="KW-0328">Glycosyltransferase</keyword>
<accession>A0A073J8T0</accession>